<accession>A0A8J3P6S6</accession>
<comment type="caution">
    <text evidence="2">The sequence shown here is derived from an EMBL/GenBank/DDBJ whole genome shotgun (WGS) entry which is preliminary data.</text>
</comment>
<dbReference type="CDD" id="cd07043">
    <property type="entry name" value="STAS_anti-anti-sigma_factors"/>
    <property type="match status" value="1"/>
</dbReference>
<keyword evidence="3" id="KW-1185">Reference proteome</keyword>
<dbReference type="PANTHER" id="PTHR33495:SF2">
    <property type="entry name" value="ANTI-SIGMA FACTOR ANTAGONIST TM_1081-RELATED"/>
    <property type="match status" value="1"/>
</dbReference>
<dbReference type="SUPFAM" id="SSF52091">
    <property type="entry name" value="SpoIIaa-like"/>
    <property type="match status" value="2"/>
</dbReference>
<dbReference type="RefSeq" id="WP_203688250.1">
    <property type="nucleotide sequence ID" value="NZ_BAAALC010000001.1"/>
</dbReference>
<dbReference type="PROSITE" id="PS50801">
    <property type="entry name" value="STAS"/>
    <property type="match status" value="1"/>
</dbReference>
<dbReference type="EMBL" id="BONI01000002">
    <property type="protein sequence ID" value="GIG03791.1"/>
    <property type="molecule type" value="Genomic_DNA"/>
</dbReference>
<dbReference type="AlphaFoldDB" id="A0A8J3P6S6"/>
<dbReference type="GO" id="GO:0043856">
    <property type="term" value="F:anti-sigma factor antagonist activity"/>
    <property type="evidence" value="ECO:0007669"/>
    <property type="project" value="TreeGrafter"/>
</dbReference>
<dbReference type="Pfam" id="PF13466">
    <property type="entry name" value="STAS_2"/>
    <property type="match status" value="1"/>
</dbReference>
<dbReference type="Gene3D" id="3.30.750.24">
    <property type="entry name" value="STAS domain"/>
    <property type="match status" value="2"/>
</dbReference>
<proteinExistence type="predicted"/>
<sequence>MSPIAAHASVHVANLRGRCLVSICGEIDMCCAGAVQASLRRTVQGRALSGLVVDLAMLTFIDARGLAALLDAAAHARVRQLCFAVINAGPVLHDAVTSAAGANAIETDCQALSFCDSSGVAALIKARRLALQHGKILRLVNVDGLVRDVLQVCGVLDHLTGHDRQAEGSSPA</sequence>
<dbReference type="PANTHER" id="PTHR33495">
    <property type="entry name" value="ANTI-SIGMA FACTOR ANTAGONIST TM_1081-RELATED-RELATED"/>
    <property type="match status" value="1"/>
</dbReference>
<evidence type="ECO:0000313" key="3">
    <source>
        <dbReference type="Proteomes" id="UP000630887"/>
    </source>
</evidence>
<protein>
    <recommendedName>
        <fullName evidence="1">STAS domain-containing protein</fullName>
    </recommendedName>
</protein>
<organism evidence="2 3">
    <name type="scientific">Catellatospora coxensis</name>
    <dbReference type="NCBI Taxonomy" id="310354"/>
    <lineage>
        <taxon>Bacteria</taxon>
        <taxon>Bacillati</taxon>
        <taxon>Actinomycetota</taxon>
        <taxon>Actinomycetes</taxon>
        <taxon>Micromonosporales</taxon>
        <taxon>Micromonosporaceae</taxon>
        <taxon>Catellatospora</taxon>
    </lineage>
</organism>
<evidence type="ECO:0000259" key="1">
    <source>
        <dbReference type="PROSITE" id="PS50801"/>
    </source>
</evidence>
<dbReference type="Proteomes" id="UP000630887">
    <property type="component" value="Unassembled WGS sequence"/>
</dbReference>
<gene>
    <name evidence="2" type="ORF">Cco03nite_04910</name>
</gene>
<name>A0A8J3P6S6_9ACTN</name>
<dbReference type="InterPro" id="IPR058548">
    <property type="entry name" value="MlaB-like_STAS"/>
</dbReference>
<dbReference type="InterPro" id="IPR036513">
    <property type="entry name" value="STAS_dom_sf"/>
</dbReference>
<dbReference type="InterPro" id="IPR002645">
    <property type="entry name" value="STAS_dom"/>
</dbReference>
<feature type="domain" description="STAS" evidence="1">
    <location>
        <begin position="8"/>
        <end position="172"/>
    </location>
</feature>
<reference evidence="2 3" key="1">
    <citation type="submission" date="2021-01" db="EMBL/GenBank/DDBJ databases">
        <title>Whole genome shotgun sequence of Catellatospora coxensis NBRC 107359.</title>
        <authorList>
            <person name="Komaki H."/>
            <person name="Tamura T."/>
        </authorList>
    </citation>
    <scope>NUCLEOTIDE SEQUENCE [LARGE SCALE GENOMIC DNA]</scope>
    <source>
        <strain evidence="2 3">NBRC 107359</strain>
    </source>
</reference>
<evidence type="ECO:0000313" key="2">
    <source>
        <dbReference type="EMBL" id="GIG03791.1"/>
    </source>
</evidence>